<dbReference type="SMART" id="SM00034">
    <property type="entry name" value="CLECT"/>
    <property type="match status" value="1"/>
</dbReference>
<keyword evidence="2" id="KW-0732">Signal</keyword>
<dbReference type="CDD" id="cd00037">
    <property type="entry name" value="CLECT"/>
    <property type="match status" value="1"/>
</dbReference>
<dbReference type="PROSITE" id="PS50041">
    <property type="entry name" value="C_TYPE_LECTIN_2"/>
    <property type="match status" value="1"/>
</dbReference>
<dbReference type="Pfam" id="PF00059">
    <property type="entry name" value="Lectin_C"/>
    <property type="match status" value="1"/>
</dbReference>
<dbReference type="EnsemblMetazoa" id="G11749.3">
    <property type="protein sequence ID" value="G11749.3:cds"/>
    <property type="gene ID" value="G11749"/>
</dbReference>
<keyword evidence="5" id="KW-1185">Reference proteome</keyword>
<dbReference type="InterPro" id="IPR016186">
    <property type="entry name" value="C-type_lectin-like/link_sf"/>
</dbReference>
<name>A0A8W8HYU6_MAGGI</name>
<dbReference type="PROSITE" id="PS51257">
    <property type="entry name" value="PROKAR_LIPOPROTEIN"/>
    <property type="match status" value="1"/>
</dbReference>
<dbReference type="InterPro" id="IPR050801">
    <property type="entry name" value="Ca-Dep_Lectins_ImmuneDev"/>
</dbReference>
<proteinExistence type="predicted"/>
<protein>
    <recommendedName>
        <fullName evidence="3">C-type lectin domain-containing protein</fullName>
    </recommendedName>
</protein>
<evidence type="ECO:0000313" key="5">
    <source>
        <dbReference type="Proteomes" id="UP000005408"/>
    </source>
</evidence>
<dbReference type="SUPFAM" id="SSF56436">
    <property type="entry name" value="C-type lectin-like"/>
    <property type="match status" value="1"/>
</dbReference>
<dbReference type="Proteomes" id="UP000005408">
    <property type="component" value="Unassembled WGS sequence"/>
</dbReference>
<feature type="domain" description="C-type lectin" evidence="3">
    <location>
        <begin position="25"/>
        <end position="142"/>
    </location>
</feature>
<evidence type="ECO:0000256" key="1">
    <source>
        <dbReference type="ARBA" id="ARBA00023157"/>
    </source>
</evidence>
<dbReference type="InterPro" id="IPR018378">
    <property type="entry name" value="C-type_lectin_CS"/>
</dbReference>
<evidence type="ECO:0000259" key="3">
    <source>
        <dbReference type="PROSITE" id="PS50041"/>
    </source>
</evidence>
<dbReference type="OrthoDB" id="6130370at2759"/>
<dbReference type="OMA" id="NAYICEN"/>
<dbReference type="AlphaFoldDB" id="A0A8W8HYU6"/>
<dbReference type="Gene3D" id="3.10.100.10">
    <property type="entry name" value="Mannose-Binding Protein A, subunit A"/>
    <property type="match status" value="1"/>
</dbReference>
<keyword evidence="1" id="KW-1015">Disulfide bond</keyword>
<reference evidence="4" key="1">
    <citation type="submission" date="2022-08" db="UniProtKB">
        <authorList>
            <consortium name="EnsemblMetazoa"/>
        </authorList>
    </citation>
    <scope>IDENTIFICATION</scope>
    <source>
        <strain evidence="4">05x7-T-G4-1.051#20</strain>
    </source>
</reference>
<accession>A0A8W8HYU6</accession>
<dbReference type="EnsemblMetazoa" id="G11749.1">
    <property type="protein sequence ID" value="G11749.1:cds"/>
    <property type="gene ID" value="G11749"/>
</dbReference>
<organism evidence="4 5">
    <name type="scientific">Magallana gigas</name>
    <name type="common">Pacific oyster</name>
    <name type="synonym">Crassostrea gigas</name>
    <dbReference type="NCBI Taxonomy" id="29159"/>
    <lineage>
        <taxon>Eukaryota</taxon>
        <taxon>Metazoa</taxon>
        <taxon>Spiralia</taxon>
        <taxon>Lophotrochozoa</taxon>
        <taxon>Mollusca</taxon>
        <taxon>Bivalvia</taxon>
        <taxon>Autobranchia</taxon>
        <taxon>Pteriomorphia</taxon>
        <taxon>Ostreida</taxon>
        <taxon>Ostreoidea</taxon>
        <taxon>Ostreidae</taxon>
        <taxon>Magallana</taxon>
    </lineage>
</organism>
<sequence>MIRTIGCLFNLLHIAFGCLIGWTPFNTSCYHLSGESTSWMDAMKMCEMRGAYLAHVDAASEDDFITSLMKTNGVHNVWLGGSDWSVEGQWVWEPEGTPFQYSRFSSGKPDNKNGENCLVKQAHHHYHWNDNDCDDHNAYICENRNNLGNPAVG</sequence>
<dbReference type="InterPro" id="IPR016187">
    <property type="entry name" value="CTDL_fold"/>
</dbReference>
<evidence type="ECO:0000256" key="2">
    <source>
        <dbReference type="SAM" id="SignalP"/>
    </source>
</evidence>
<dbReference type="InterPro" id="IPR001304">
    <property type="entry name" value="C-type_lectin-like"/>
</dbReference>
<dbReference type="PROSITE" id="PS00615">
    <property type="entry name" value="C_TYPE_LECTIN_1"/>
    <property type="match status" value="1"/>
</dbReference>
<feature type="signal peptide" evidence="2">
    <location>
        <begin position="1"/>
        <end position="17"/>
    </location>
</feature>
<dbReference type="PANTHER" id="PTHR22801">
    <property type="entry name" value="LITHOSTATHINE"/>
    <property type="match status" value="1"/>
</dbReference>
<evidence type="ECO:0000313" key="4">
    <source>
        <dbReference type="EnsemblMetazoa" id="G11749.1:cds"/>
    </source>
</evidence>
<dbReference type="PANTHER" id="PTHR22801:SF63">
    <property type="entry name" value="C-TYPE LECTIN DOMAIN-CONTAINING PROTEIN"/>
    <property type="match status" value="1"/>
</dbReference>
<feature type="chain" id="PRO_5042430699" description="C-type lectin domain-containing protein" evidence="2">
    <location>
        <begin position="18"/>
        <end position="153"/>
    </location>
</feature>